<evidence type="ECO:0000313" key="3">
    <source>
        <dbReference type="Proteomes" id="UP000655883"/>
    </source>
</evidence>
<feature type="transmembrane region" description="Helical" evidence="1">
    <location>
        <begin position="90"/>
        <end position="110"/>
    </location>
</feature>
<gene>
    <name evidence="2" type="ORF">EVB97_236</name>
</gene>
<feature type="transmembrane region" description="Helical" evidence="1">
    <location>
        <begin position="38"/>
        <end position="60"/>
    </location>
</feature>
<proteinExistence type="predicted"/>
<accession>A0A7S5RIE7</accession>
<protein>
    <submittedName>
        <fullName evidence="2">Uncharacterized protein</fullName>
    </submittedName>
</protein>
<keyword evidence="3" id="KW-1185">Reference proteome</keyword>
<keyword evidence="1" id="KW-0812">Transmembrane</keyword>
<keyword evidence="1" id="KW-1133">Transmembrane helix</keyword>
<dbReference type="EMBL" id="MN988525">
    <property type="protein sequence ID" value="QIG72794.1"/>
    <property type="molecule type" value="Genomic_DNA"/>
</dbReference>
<keyword evidence="1" id="KW-0472">Membrane</keyword>
<organism evidence="2 3">
    <name type="scientific">Rhizobium phage RHph_Y65</name>
    <dbReference type="NCBI Taxonomy" id="2509785"/>
    <lineage>
        <taxon>Viruses</taxon>
        <taxon>Duplodnaviria</taxon>
        <taxon>Heunggongvirae</taxon>
        <taxon>Uroviricota</taxon>
        <taxon>Caudoviricetes</taxon>
        <taxon>Kleczkowskaviridae</taxon>
        <taxon>Cuauhnahuacvirus</taxon>
        <taxon>Cuauhnahuacvirus Y65</taxon>
    </lineage>
</organism>
<reference evidence="2 3" key="1">
    <citation type="submission" date="2020-01" db="EMBL/GenBank/DDBJ databases">
        <title>Patterns of diversity and host range of bacteriophage communities associated with bean-nodulatin bacteria.</title>
        <authorList>
            <person name="Vann Cauwenberghe J."/>
            <person name="Santamaria R.I."/>
            <person name="Bustos P."/>
            <person name="Juarez S."/>
            <person name="Gonzalez V."/>
        </authorList>
    </citation>
    <scope>NUCLEOTIDE SEQUENCE [LARGE SCALE GENOMIC DNA]</scope>
    <source>
        <strain evidence="3">RHph</strain>
    </source>
</reference>
<dbReference type="Proteomes" id="UP000655883">
    <property type="component" value="Segment"/>
</dbReference>
<name>A0A7S5RIE7_9CAUD</name>
<evidence type="ECO:0000256" key="1">
    <source>
        <dbReference type="SAM" id="Phobius"/>
    </source>
</evidence>
<sequence length="151" mass="17600">MKKNVLVGLDHRILTGLDSLVLLLCTRLQIKKIHLQRLLVCIYCVLLHKIGFSVIGILVLQGLQELSLLNMGTKSYNNYIEGTRFEPFNIYVRLISFLFCIYYTAYSFALHEITTINVLQKIILEVYVYSVFCRDYNGTTQVEYWDETKFA</sequence>
<evidence type="ECO:0000313" key="2">
    <source>
        <dbReference type="EMBL" id="QIG72794.1"/>
    </source>
</evidence>